<evidence type="ECO:0000313" key="2">
    <source>
        <dbReference type="EMBL" id="UPT22950.1"/>
    </source>
</evidence>
<organism evidence="2 3">
    <name type="scientific">Thermobifida alba</name>
    <name type="common">Thermomonospora alba</name>
    <dbReference type="NCBI Taxonomy" id="53522"/>
    <lineage>
        <taxon>Bacteria</taxon>
        <taxon>Bacillati</taxon>
        <taxon>Actinomycetota</taxon>
        <taxon>Actinomycetes</taxon>
        <taxon>Streptosporangiales</taxon>
        <taxon>Nocardiopsidaceae</taxon>
        <taxon>Thermobifida</taxon>
    </lineage>
</organism>
<name>A0ABY4L5H4_THEAE</name>
<evidence type="ECO:0000256" key="1">
    <source>
        <dbReference type="SAM" id="Phobius"/>
    </source>
</evidence>
<dbReference type="RefSeq" id="WP_248591463.1">
    <property type="nucleotide sequence ID" value="NZ_BAABEB010000011.1"/>
</dbReference>
<keyword evidence="1" id="KW-0812">Transmembrane</keyword>
<dbReference type="EMBL" id="CP051627">
    <property type="protein sequence ID" value="UPT22950.1"/>
    <property type="molecule type" value="Genomic_DNA"/>
</dbReference>
<accession>A0ABY4L5H4</accession>
<protein>
    <submittedName>
        <fullName evidence="2">DUF4307 domain-containing protein</fullName>
    </submittedName>
</protein>
<keyword evidence="1" id="KW-0472">Membrane</keyword>
<dbReference type="InterPro" id="IPR025443">
    <property type="entry name" value="DUF4307"/>
</dbReference>
<feature type="transmembrane region" description="Helical" evidence="1">
    <location>
        <begin position="27"/>
        <end position="50"/>
    </location>
</feature>
<gene>
    <name evidence="2" type="ORF">FOF52_20035</name>
</gene>
<dbReference type="Proteomes" id="UP000832041">
    <property type="component" value="Chromosome"/>
</dbReference>
<keyword evidence="1" id="KW-1133">Transmembrane helix</keyword>
<reference evidence="2 3" key="1">
    <citation type="submission" date="2020-04" db="EMBL/GenBank/DDBJ databases">
        <title>Thermobifida alba genome sequencing and assembly.</title>
        <authorList>
            <person name="Luzics S."/>
            <person name="Horvath B."/>
            <person name="Nagy I."/>
            <person name="Toth A."/>
            <person name="Nagy I."/>
            <person name="Kukolya J."/>
        </authorList>
    </citation>
    <scope>NUCLEOTIDE SEQUENCE [LARGE SCALE GENOMIC DNA]</scope>
    <source>
        <strain evidence="2 3">DSM 43795</strain>
    </source>
</reference>
<proteinExistence type="predicted"/>
<evidence type="ECO:0000313" key="3">
    <source>
        <dbReference type="Proteomes" id="UP000832041"/>
    </source>
</evidence>
<dbReference type="Pfam" id="PF14155">
    <property type="entry name" value="DUF4307"/>
    <property type="match status" value="1"/>
</dbReference>
<sequence>MPPQPDNSTPTARPVSGTRRRLGNQPFFFVLGVIAAVVFTIGWGIALFSYSGNTLGQVHYQTFAWRIVSDSEARISFQTTSDSGALCLISAYDDQHVPVGETEVSVEGGLRDVEATIDTVRRATTVQVVSCREQAFTSESVNQ</sequence>
<keyword evidence="3" id="KW-1185">Reference proteome</keyword>